<dbReference type="PANTHER" id="PTHR43391">
    <property type="entry name" value="RETINOL DEHYDROGENASE-RELATED"/>
    <property type="match status" value="1"/>
</dbReference>
<dbReference type="PRINTS" id="PR00081">
    <property type="entry name" value="GDHRDH"/>
</dbReference>
<accession>A0A0B5EA38</accession>
<dbReference type="PRINTS" id="PR00080">
    <property type="entry name" value="SDRFAMILY"/>
</dbReference>
<dbReference type="EMBL" id="CP004394">
    <property type="protein sequence ID" value="AJE49152.1"/>
    <property type="molecule type" value="Genomic_DNA"/>
</dbReference>
<evidence type="ECO:0000256" key="4">
    <source>
        <dbReference type="SAM" id="Phobius"/>
    </source>
</evidence>
<feature type="transmembrane region" description="Helical" evidence="4">
    <location>
        <begin position="12"/>
        <end position="31"/>
    </location>
</feature>
<evidence type="ECO:0000313" key="5">
    <source>
        <dbReference type="EMBL" id="AJE49152.1"/>
    </source>
</evidence>
<evidence type="ECO:0000256" key="2">
    <source>
        <dbReference type="ARBA" id="ARBA00023002"/>
    </source>
</evidence>
<keyword evidence="4" id="KW-0812">Transmembrane</keyword>
<organism evidence="5 6">
    <name type="scientific">Celeribacter indicus</name>
    <dbReference type="NCBI Taxonomy" id="1208324"/>
    <lineage>
        <taxon>Bacteria</taxon>
        <taxon>Pseudomonadati</taxon>
        <taxon>Pseudomonadota</taxon>
        <taxon>Alphaproteobacteria</taxon>
        <taxon>Rhodobacterales</taxon>
        <taxon>Roseobacteraceae</taxon>
        <taxon>Celeribacter</taxon>
    </lineage>
</organism>
<keyword evidence="6" id="KW-1185">Reference proteome</keyword>
<dbReference type="CDD" id="cd05233">
    <property type="entry name" value="SDR_c"/>
    <property type="match status" value="1"/>
</dbReference>
<gene>
    <name evidence="5" type="ORF">P73_4437</name>
</gene>
<evidence type="ECO:0000256" key="3">
    <source>
        <dbReference type="RuleBase" id="RU000363"/>
    </source>
</evidence>
<sequence>MSGAVLHPGQVAVVTGGAAGIGFALAAAFLGRGLRVVLADRDTGTLDAAAARLAAAGHSVRTVPTDVSRPEDMRRLRETVLATEGRVDILVNNAGIYPGMQPVWTIDRDSWRALYDVNYWGVVHGIQEFVPQFIAQGSGTVVTTASMSGLSTVPGSADYSSAKHAVVALTETLRADLDLAGHGGIGVTLLCPSVVLTDMGRRALGVFEAEGNADERSRIGSGPDLSAVLTPEALAEAALAGIEAGDLYVLPTPRSRDRFLGRIRPILAAFAAAPITHGALEPGAAGAMSDPADEE</sequence>
<protein>
    <submittedName>
        <fullName evidence="5">Short chain dehydrogenase</fullName>
    </submittedName>
</protein>
<comment type="similarity">
    <text evidence="1 3">Belongs to the short-chain dehydrogenases/reductases (SDR) family.</text>
</comment>
<dbReference type="RefSeq" id="WP_052453633.1">
    <property type="nucleotide sequence ID" value="NZ_CP004394.1"/>
</dbReference>
<dbReference type="GO" id="GO:0016491">
    <property type="term" value="F:oxidoreductase activity"/>
    <property type="evidence" value="ECO:0007669"/>
    <property type="project" value="UniProtKB-KW"/>
</dbReference>
<geneLocation type="plasmid" evidence="5 6">
    <name>pP73A</name>
</geneLocation>
<dbReference type="Proteomes" id="UP000031521">
    <property type="component" value="Plasmid pP73A"/>
</dbReference>
<dbReference type="KEGG" id="cid:P73_4437"/>
<dbReference type="InterPro" id="IPR002347">
    <property type="entry name" value="SDR_fam"/>
</dbReference>
<evidence type="ECO:0000256" key="1">
    <source>
        <dbReference type="ARBA" id="ARBA00006484"/>
    </source>
</evidence>
<keyword evidence="4" id="KW-0472">Membrane</keyword>
<dbReference type="OrthoDB" id="4690547at2"/>
<proteinExistence type="inferred from homology"/>
<dbReference type="InterPro" id="IPR036291">
    <property type="entry name" value="NAD(P)-bd_dom_sf"/>
</dbReference>
<keyword evidence="2" id="KW-0560">Oxidoreductase</keyword>
<dbReference type="InterPro" id="IPR020904">
    <property type="entry name" value="Sc_DH/Rdtase_CS"/>
</dbReference>
<dbReference type="PROSITE" id="PS00061">
    <property type="entry name" value="ADH_SHORT"/>
    <property type="match status" value="1"/>
</dbReference>
<dbReference type="Gene3D" id="3.40.50.720">
    <property type="entry name" value="NAD(P)-binding Rossmann-like Domain"/>
    <property type="match status" value="1"/>
</dbReference>
<dbReference type="PANTHER" id="PTHR43391:SF26">
    <property type="entry name" value="BLL7251 PROTEIN"/>
    <property type="match status" value="1"/>
</dbReference>
<reference evidence="5 6" key="1">
    <citation type="journal article" date="2014" name="Int. J. Syst. Evol. Microbiol.">
        <title>Celeribacter indicus sp. nov., a polycyclic aromatic hydrocarbon-degrading bacterium from deep-sea sediment and reclassification of Huaishuia halophila as Celeribacter halophilus comb. nov.</title>
        <authorList>
            <person name="Lai Q."/>
            <person name="Cao J."/>
            <person name="Yuan J."/>
            <person name="Li F."/>
            <person name="Shao Z."/>
        </authorList>
    </citation>
    <scope>NUCLEOTIDE SEQUENCE [LARGE SCALE GENOMIC DNA]</scope>
    <source>
        <strain evidence="5">P73</strain>
        <plasmid evidence="6">Plasmid pP73A</plasmid>
    </source>
</reference>
<dbReference type="Pfam" id="PF00106">
    <property type="entry name" value="adh_short"/>
    <property type="match status" value="1"/>
</dbReference>
<dbReference type="HOGENOM" id="CLU_010194_2_1_5"/>
<keyword evidence="5" id="KW-0614">Plasmid</keyword>
<dbReference type="AlphaFoldDB" id="A0A0B5EA38"/>
<evidence type="ECO:0000313" key="6">
    <source>
        <dbReference type="Proteomes" id="UP000031521"/>
    </source>
</evidence>
<keyword evidence="4" id="KW-1133">Transmembrane helix</keyword>
<dbReference type="SUPFAM" id="SSF51735">
    <property type="entry name" value="NAD(P)-binding Rossmann-fold domains"/>
    <property type="match status" value="1"/>
</dbReference>
<name>A0A0B5EA38_9RHOB</name>